<evidence type="ECO:0000313" key="2">
    <source>
        <dbReference type="Proteomes" id="UP000822476"/>
    </source>
</evidence>
<dbReference type="EMBL" id="JTDE01004044">
    <property type="protein sequence ID" value="KAF7255363.1"/>
    <property type="molecule type" value="Genomic_DNA"/>
</dbReference>
<proteinExistence type="predicted"/>
<keyword evidence="2" id="KW-1185">Reference proteome</keyword>
<dbReference type="OrthoDB" id="6282143at2759"/>
<dbReference type="Proteomes" id="UP000822476">
    <property type="component" value="Unassembled WGS sequence"/>
</dbReference>
<protein>
    <submittedName>
        <fullName evidence="1">Uncharacterized protein</fullName>
    </submittedName>
</protein>
<name>A0A8S9YQN1_9TREM</name>
<dbReference type="AlphaFoldDB" id="A0A8S9YQN1"/>
<sequence length="168" mass="19084">MMDPVEEFLRYLSIRTYDVLLSKTTCSPEDSFDIGNRLIHSPWNIILVEQLQAATIGEDLPYRSAHFVDFVTALVRTNNPQIFLLVEKRILVRLLTSYAHSELLECTDNVLNSLRNFAFEISKADNLGLLSKAEQVCIQAKLQLDSKPNLTPNILDLFRSFLNQPSAA</sequence>
<reference evidence="1" key="1">
    <citation type="submission" date="2019-07" db="EMBL/GenBank/DDBJ databases">
        <title>Annotation for the trematode Paragonimus miyazaki's.</title>
        <authorList>
            <person name="Choi Y.-J."/>
        </authorList>
    </citation>
    <scope>NUCLEOTIDE SEQUENCE</scope>
    <source>
        <strain evidence="1">Japan</strain>
    </source>
</reference>
<accession>A0A8S9YQN1</accession>
<organism evidence="1 2">
    <name type="scientific">Paragonimus skrjabini miyazakii</name>
    <dbReference type="NCBI Taxonomy" id="59628"/>
    <lineage>
        <taxon>Eukaryota</taxon>
        <taxon>Metazoa</taxon>
        <taxon>Spiralia</taxon>
        <taxon>Lophotrochozoa</taxon>
        <taxon>Platyhelminthes</taxon>
        <taxon>Trematoda</taxon>
        <taxon>Digenea</taxon>
        <taxon>Plagiorchiida</taxon>
        <taxon>Troglotremata</taxon>
        <taxon>Troglotrematidae</taxon>
        <taxon>Paragonimus</taxon>
    </lineage>
</organism>
<comment type="caution">
    <text evidence="1">The sequence shown here is derived from an EMBL/GenBank/DDBJ whole genome shotgun (WGS) entry which is preliminary data.</text>
</comment>
<gene>
    <name evidence="1" type="ORF">EG68_09535</name>
</gene>
<evidence type="ECO:0000313" key="1">
    <source>
        <dbReference type="EMBL" id="KAF7255363.1"/>
    </source>
</evidence>